<evidence type="ECO:0000313" key="3">
    <source>
        <dbReference type="Proteomes" id="UP000551878"/>
    </source>
</evidence>
<name>A0A840QP31_9BACI</name>
<dbReference type="AlphaFoldDB" id="A0A840QP31"/>
<organism evidence="2 3">
    <name type="scientific">Texcoconibacillus texcoconensis</name>
    <dbReference type="NCBI Taxonomy" id="1095777"/>
    <lineage>
        <taxon>Bacteria</taxon>
        <taxon>Bacillati</taxon>
        <taxon>Bacillota</taxon>
        <taxon>Bacilli</taxon>
        <taxon>Bacillales</taxon>
        <taxon>Bacillaceae</taxon>
        <taxon>Texcoconibacillus</taxon>
    </lineage>
</organism>
<accession>A0A840QP31</accession>
<keyword evidence="2" id="KW-0238">DNA-binding</keyword>
<evidence type="ECO:0000313" key="2">
    <source>
        <dbReference type="EMBL" id="MBB5173135.1"/>
    </source>
</evidence>
<comment type="caution">
    <text evidence="2">The sequence shown here is derived from an EMBL/GenBank/DDBJ whole genome shotgun (WGS) entry which is preliminary data.</text>
</comment>
<gene>
    <name evidence="2" type="ORF">HNQ41_001298</name>
</gene>
<keyword evidence="3" id="KW-1185">Reference proteome</keyword>
<sequence length="104" mass="12054">METTIIIMFALSTILFILSLLQKDRSSKFEEQLENQSIRYMQEMYQLKRKISSLEEALLSSETFDNSLNRDDALAMYEDGYSIEEIAQFANITPEDVESLLANQ</sequence>
<keyword evidence="1" id="KW-0812">Transmembrane</keyword>
<dbReference type="GO" id="GO:0003677">
    <property type="term" value="F:DNA binding"/>
    <property type="evidence" value="ECO:0007669"/>
    <property type="project" value="UniProtKB-KW"/>
</dbReference>
<evidence type="ECO:0000256" key="1">
    <source>
        <dbReference type="SAM" id="Phobius"/>
    </source>
</evidence>
<dbReference type="RefSeq" id="WP_184663573.1">
    <property type="nucleotide sequence ID" value="NZ_JACHHB010000004.1"/>
</dbReference>
<dbReference type="Proteomes" id="UP000551878">
    <property type="component" value="Unassembled WGS sequence"/>
</dbReference>
<keyword evidence="1" id="KW-1133">Transmembrane helix</keyword>
<feature type="transmembrane region" description="Helical" evidence="1">
    <location>
        <begin position="6"/>
        <end position="22"/>
    </location>
</feature>
<reference evidence="2 3" key="1">
    <citation type="submission" date="2020-08" db="EMBL/GenBank/DDBJ databases">
        <title>Genomic Encyclopedia of Type Strains, Phase IV (KMG-IV): sequencing the most valuable type-strain genomes for metagenomic binning, comparative biology and taxonomic classification.</title>
        <authorList>
            <person name="Goeker M."/>
        </authorList>
    </citation>
    <scope>NUCLEOTIDE SEQUENCE [LARGE SCALE GENOMIC DNA]</scope>
    <source>
        <strain evidence="2 3">DSM 24696</strain>
    </source>
</reference>
<keyword evidence="1" id="KW-0472">Membrane</keyword>
<protein>
    <submittedName>
        <fullName evidence="2">DNA-binding CsgD family transcriptional regulator</fullName>
    </submittedName>
</protein>
<proteinExistence type="predicted"/>
<dbReference type="EMBL" id="JACHHB010000004">
    <property type="protein sequence ID" value="MBB5173135.1"/>
    <property type="molecule type" value="Genomic_DNA"/>
</dbReference>